<evidence type="ECO:0008006" key="3">
    <source>
        <dbReference type="Google" id="ProtNLM"/>
    </source>
</evidence>
<reference evidence="1 2" key="1">
    <citation type="submission" date="2019-04" db="EMBL/GenBank/DDBJ databases">
        <title>Comparative genomics and transcriptomics to analyze fruiting body development in filamentous ascomycetes.</title>
        <authorList>
            <consortium name="DOE Joint Genome Institute"/>
            <person name="Lutkenhaus R."/>
            <person name="Traeger S."/>
            <person name="Breuer J."/>
            <person name="Kuo A."/>
            <person name="Lipzen A."/>
            <person name="Pangilinan J."/>
            <person name="Dilworth D."/>
            <person name="Sandor L."/>
            <person name="Poggeler S."/>
            <person name="Barry K."/>
            <person name="Grigoriev I.V."/>
            <person name="Nowrousian M."/>
        </authorList>
    </citation>
    <scope>NUCLEOTIDE SEQUENCE [LARGE SCALE GENOMIC DNA]</scope>
    <source>
        <strain evidence="1 2">CBS 389.68</strain>
    </source>
</reference>
<dbReference type="AlphaFoldDB" id="A0A4S2MUK8"/>
<organism evidence="1 2">
    <name type="scientific">Ascodesmis nigricans</name>
    <dbReference type="NCBI Taxonomy" id="341454"/>
    <lineage>
        <taxon>Eukaryota</taxon>
        <taxon>Fungi</taxon>
        <taxon>Dikarya</taxon>
        <taxon>Ascomycota</taxon>
        <taxon>Pezizomycotina</taxon>
        <taxon>Pezizomycetes</taxon>
        <taxon>Pezizales</taxon>
        <taxon>Ascodesmidaceae</taxon>
        <taxon>Ascodesmis</taxon>
    </lineage>
</organism>
<gene>
    <name evidence="1" type="ORF">EX30DRAFT_349643</name>
</gene>
<evidence type="ECO:0000313" key="2">
    <source>
        <dbReference type="Proteomes" id="UP000298138"/>
    </source>
</evidence>
<dbReference type="Proteomes" id="UP000298138">
    <property type="component" value="Unassembled WGS sequence"/>
</dbReference>
<name>A0A4S2MUK8_9PEZI</name>
<keyword evidence="2" id="KW-1185">Reference proteome</keyword>
<evidence type="ECO:0000313" key="1">
    <source>
        <dbReference type="EMBL" id="TGZ80193.1"/>
    </source>
</evidence>
<dbReference type="InParanoid" id="A0A4S2MUK8"/>
<sequence>MRTESSSLFKTNPWTPNHPLWMHANSVVSILAAFTNPSTGDGLVTVGVGVYLGSNRVLTVAHLFKQPSPENTKLGIVVAKTSTTRGPVGDVFYGMGSSVKAKTLDSFPKRVGDTIPPEAFRNDLTQLVDFAVLELFQDIPDLHAMTPEIPSMDDRCDVGTSRELVVLTVNAMANVRKVLADYPSGTDVEGLRKNIWRLLLDQLCCPDNGVDIYGDEHLGQRG</sequence>
<proteinExistence type="predicted"/>
<accession>A0A4S2MUK8</accession>
<protein>
    <recommendedName>
        <fullName evidence="3">Trypsin-like serine protease</fullName>
    </recommendedName>
</protein>
<dbReference type="EMBL" id="ML220126">
    <property type="protein sequence ID" value="TGZ80193.1"/>
    <property type="molecule type" value="Genomic_DNA"/>
</dbReference>